<dbReference type="Gene3D" id="1.10.260.40">
    <property type="entry name" value="lambda repressor-like DNA-binding domains"/>
    <property type="match status" value="1"/>
</dbReference>
<gene>
    <name evidence="2" type="ORF">D0962_00065</name>
</gene>
<dbReference type="CDD" id="cd00093">
    <property type="entry name" value="HTH_XRE"/>
    <property type="match status" value="1"/>
</dbReference>
<dbReference type="Proteomes" id="UP000473574">
    <property type="component" value="Unassembled WGS sequence"/>
</dbReference>
<dbReference type="PROSITE" id="PS50943">
    <property type="entry name" value="HTH_CROC1"/>
    <property type="match status" value="1"/>
</dbReference>
<comment type="caution">
    <text evidence="2">The sequence shown here is derived from an EMBL/GenBank/DDBJ whole genome shotgun (WGS) entry which is preliminary data.</text>
</comment>
<name>A0A6M0RYF6_9CYAN</name>
<dbReference type="GO" id="GO:0003677">
    <property type="term" value="F:DNA binding"/>
    <property type="evidence" value="ECO:0007669"/>
    <property type="project" value="InterPro"/>
</dbReference>
<sequence>MCLTMQRLELPMTMDSQEGLDKLAEIVRTARESRGLSLRKFADLVDVSHGTIDRIEKALSDVSDDVLEAISEVVPYTYVELKAISQGRKPEDVRAYVTAEDVFEIAASISKEEQIRLMHMLLDHQ</sequence>
<evidence type="ECO:0000313" key="3">
    <source>
        <dbReference type="Proteomes" id="UP000473574"/>
    </source>
</evidence>
<reference evidence="2 3" key="1">
    <citation type="journal article" date="2020" name="Microb. Ecol.">
        <title>Ecogenomics of the Marine Benthic Filamentous Cyanobacterium Adonisia.</title>
        <authorList>
            <person name="Walter J.M."/>
            <person name="Coutinho F.H."/>
            <person name="Leomil L."/>
            <person name="Hargreaves P.I."/>
            <person name="Campeao M.E."/>
            <person name="Vieira V.V."/>
            <person name="Silva B.S."/>
            <person name="Fistarol G.O."/>
            <person name="Salomon P.S."/>
            <person name="Sawabe T."/>
            <person name="Mino S."/>
            <person name="Hosokawa M."/>
            <person name="Miyashita H."/>
            <person name="Maruyama F."/>
            <person name="van Verk M.C."/>
            <person name="Dutilh B.E."/>
            <person name="Thompson C.C."/>
            <person name="Thompson F.L."/>
        </authorList>
    </citation>
    <scope>NUCLEOTIDE SEQUENCE [LARGE SCALE GENOMIC DNA]</scope>
    <source>
        <strain evidence="2 3">CCMR0082</strain>
    </source>
</reference>
<feature type="domain" description="HTH cro/C1-type" evidence="1">
    <location>
        <begin position="27"/>
        <end position="81"/>
    </location>
</feature>
<dbReference type="SMART" id="SM00530">
    <property type="entry name" value="HTH_XRE"/>
    <property type="match status" value="1"/>
</dbReference>
<proteinExistence type="predicted"/>
<dbReference type="SUPFAM" id="SSF47413">
    <property type="entry name" value="lambda repressor-like DNA-binding domains"/>
    <property type="match status" value="1"/>
</dbReference>
<dbReference type="InterPro" id="IPR001387">
    <property type="entry name" value="Cro/C1-type_HTH"/>
</dbReference>
<dbReference type="Pfam" id="PF01381">
    <property type="entry name" value="HTH_3"/>
    <property type="match status" value="1"/>
</dbReference>
<dbReference type="AlphaFoldDB" id="A0A6M0RYF6"/>
<dbReference type="EMBL" id="QZCE01000001">
    <property type="protein sequence ID" value="NEZ61186.1"/>
    <property type="molecule type" value="Genomic_DNA"/>
</dbReference>
<dbReference type="InterPro" id="IPR010982">
    <property type="entry name" value="Lambda_DNA-bd_dom_sf"/>
</dbReference>
<accession>A0A6M0RYF6</accession>
<evidence type="ECO:0000313" key="2">
    <source>
        <dbReference type="EMBL" id="NEZ61186.1"/>
    </source>
</evidence>
<evidence type="ECO:0000259" key="1">
    <source>
        <dbReference type="PROSITE" id="PS50943"/>
    </source>
</evidence>
<organism evidence="2 3">
    <name type="scientific">Adonisia turfae CCMR0082</name>
    <dbReference type="NCBI Taxonomy" id="2304604"/>
    <lineage>
        <taxon>Bacteria</taxon>
        <taxon>Bacillati</taxon>
        <taxon>Cyanobacteriota</taxon>
        <taxon>Adonisia</taxon>
        <taxon>Adonisia turfae</taxon>
    </lineage>
</organism>
<protein>
    <submittedName>
        <fullName evidence="2">XRE family transcriptional regulator</fullName>
    </submittedName>
</protein>